<name>A0ABV0ZN80_9TELE</name>
<reference evidence="2 3" key="1">
    <citation type="submission" date="2021-06" db="EMBL/GenBank/DDBJ databases">
        <authorList>
            <person name="Palmer J.M."/>
        </authorList>
    </citation>
    <scope>NUCLEOTIDE SEQUENCE [LARGE SCALE GENOMIC DNA]</scope>
    <source>
        <strain evidence="2 3">AS_MEX2019</strain>
        <tissue evidence="2">Muscle</tissue>
    </source>
</reference>
<evidence type="ECO:0000256" key="1">
    <source>
        <dbReference type="SAM" id="Coils"/>
    </source>
</evidence>
<evidence type="ECO:0000313" key="3">
    <source>
        <dbReference type="Proteomes" id="UP001469553"/>
    </source>
</evidence>
<protein>
    <submittedName>
        <fullName evidence="2">Uncharacterized protein</fullName>
    </submittedName>
</protein>
<sequence>MKANMSNSYCLRGVITEKLSMAASEILAAVEKTLAVYEAEASGLRQELELERQKWQPELFQPRVKEESSEFENTQRLEMLSYPGGLEVEQHIGKQDPEFSSSVLMLLQLEQILQSSSGSVHHTGEHSVPAVVVTEPMGMEAFTHSLWLKMLLHAFPPILLITLQ</sequence>
<proteinExistence type="predicted"/>
<keyword evidence="3" id="KW-1185">Reference proteome</keyword>
<gene>
    <name evidence="2" type="ORF">AMECASPLE_020981</name>
</gene>
<evidence type="ECO:0000313" key="2">
    <source>
        <dbReference type="EMBL" id="MEQ2307704.1"/>
    </source>
</evidence>
<accession>A0ABV0ZN80</accession>
<keyword evidence="1" id="KW-0175">Coiled coil</keyword>
<comment type="caution">
    <text evidence="2">The sequence shown here is derived from an EMBL/GenBank/DDBJ whole genome shotgun (WGS) entry which is preliminary data.</text>
</comment>
<dbReference type="EMBL" id="JAHRIP010067614">
    <property type="protein sequence ID" value="MEQ2307704.1"/>
    <property type="molecule type" value="Genomic_DNA"/>
</dbReference>
<dbReference type="Proteomes" id="UP001469553">
    <property type="component" value="Unassembled WGS sequence"/>
</dbReference>
<organism evidence="2 3">
    <name type="scientific">Ameca splendens</name>
    <dbReference type="NCBI Taxonomy" id="208324"/>
    <lineage>
        <taxon>Eukaryota</taxon>
        <taxon>Metazoa</taxon>
        <taxon>Chordata</taxon>
        <taxon>Craniata</taxon>
        <taxon>Vertebrata</taxon>
        <taxon>Euteleostomi</taxon>
        <taxon>Actinopterygii</taxon>
        <taxon>Neopterygii</taxon>
        <taxon>Teleostei</taxon>
        <taxon>Neoteleostei</taxon>
        <taxon>Acanthomorphata</taxon>
        <taxon>Ovalentaria</taxon>
        <taxon>Atherinomorphae</taxon>
        <taxon>Cyprinodontiformes</taxon>
        <taxon>Goodeidae</taxon>
        <taxon>Ameca</taxon>
    </lineage>
</organism>
<feature type="coiled-coil region" evidence="1">
    <location>
        <begin position="27"/>
        <end position="54"/>
    </location>
</feature>